<protein>
    <submittedName>
        <fullName evidence="3">T9SS type A sorting domain-containing protein</fullName>
    </submittedName>
</protein>
<name>A0ABS5S166_9FLAO</name>
<comment type="caution">
    <text evidence="3">The sequence shown here is derived from an EMBL/GenBank/DDBJ whole genome shotgun (WGS) entry which is preliminary data.</text>
</comment>
<evidence type="ECO:0000313" key="4">
    <source>
        <dbReference type="Proteomes" id="UP001297092"/>
    </source>
</evidence>
<keyword evidence="1" id="KW-0732">Signal</keyword>
<feature type="domain" description="Secretion system C-terminal sorting" evidence="2">
    <location>
        <begin position="128"/>
        <end position="196"/>
    </location>
</feature>
<dbReference type="Proteomes" id="UP001297092">
    <property type="component" value="Unassembled WGS sequence"/>
</dbReference>
<dbReference type="EMBL" id="JAHCTB010000001">
    <property type="protein sequence ID" value="MBT0606949.1"/>
    <property type="molecule type" value="Genomic_DNA"/>
</dbReference>
<organism evidence="3 4">
    <name type="scientific">Aequorivita echinoideorum</name>
    <dbReference type="NCBI Taxonomy" id="1549647"/>
    <lineage>
        <taxon>Bacteria</taxon>
        <taxon>Pseudomonadati</taxon>
        <taxon>Bacteroidota</taxon>
        <taxon>Flavobacteriia</taxon>
        <taxon>Flavobacteriales</taxon>
        <taxon>Flavobacteriaceae</taxon>
        <taxon>Aequorivita</taxon>
    </lineage>
</organism>
<reference evidence="3 4" key="1">
    <citation type="submission" date="2021-05" db="EMBL/GenBank/DDBJ databases">
        <title>Aequorivita echinoideorum JCM 30378 genome.</title>
        <authorList>
            <person name="Zhang H."/>
            <person name="Li C."/>
        </authorList>
    </citation>
    <scope>NUCLEOTIDE SEQUENCE [LARGE SCALE GENOMIC DNA]</scope>
    <source>
        <strain evidence="3 4">JCM30378</strain>
    </source>
</reference>
<evidence type="ECO:0000313" key="3">
    <source>
        <dbReference type="EMBL" id="MBT0606949.1"/>
    </source>
</evidence>
<dbReference type="InterPro" id="IPR026444">
    <property type="entry name" value="Secre_tail"/>
</dbReference>
<dbReference type="Pfam" id="PF18962">
    <property type="entry name" value="Por_Secre_tail"/>
    <property type="match status" value="1"/>
</dbReference>
<proteinExistence type="predicted"/>
<accession>A0ABS5S166</accession>
<dbReference type="NCBIfam" id="TIGR04183">
    <property type="entry name" value="Por_Secre_tail"/>
    <property type="match status" value="1"/>
</dbReference>
<keyword evidence="4" id="KW-1185">Reference proteome</keyword>
<sequence length="197" mass="20662">MSGNEISVIPQSTHLTTIYGGAVDLVSPDGPFLWIHDQTAVGGGDLVVQLELPSGNPTGVVYDYNLSGQPAGNTGIAGGLFITDELVQDTSVIIGVSQGTPSDQLFVLELFEDVIAGVNDNSIANFNLYPNPANGIVNIQTKLSGEKSIVIYDVLGKQVLSTILSGDELNISELKAGVYMISVTQNNATATKKLVVQ</sequence>
<gene>
    <name evidence="3" type="ORF">KIV10_02025</name>
</gene>
<evidence type="ECO:0000256" key="1">
    <source>
        <dbReference type="ARBA" id="ARBA00022729"/>
    </source>
</evidence>
<evidence type="ECO:0000259" key="2">
    <source>
        <dbReference type="Pfam" id="PF18962"/>
    </source>
</evidence>